<dbReference type="OrthoDB" id="72299at2"/>
<name>A0A432WVG0_9GAMM</name>
<gene>
    <name evidence="2" type="ORF">CWE13_07360</name>
</gene>
<organism evidence="2 3">
    <name type="scientific">Aliidiomarina shirensis</name>
    <dbReference type="NCBI Taxonomy" id="1048642"/>
    <lineage>
        <taxon>Bacteria</taxon>
        <taxon>Pseudomonadati</taxon>
        <taxon>Pseudomonadota</taxon>
        <taxon>Gammaproteobacteria</taxon>
        <taxon>Alteromonadales</taxon>
        <taxon>Idiomarinaceae</taxon>
        <taxon>Aliidiomarina</taxon>
    </lineage>
</organism>
<feature type="domain" description="DUF4062" evidence="1">
    <location>
        <begin position="3"/>
        <end position="85"/>
    </location>
</feature>
<dbReference type="Proteomes" id="UP000286934">
    <property type="component" value="Unassembled WGS sequence"/>
</dbReference>
<dbReference type="AlphaFoldDB" id="A0A432WVG0"/>
<comment type="caution">
    <text evidence="2">The sequence shown here is derived from an EMBL/GenBank/DDBJ whole genome shotgun (WGS) entry which is preliminary data.</text>
</comment>
<dbReference type="InterPro" id="IPR025139">
    <property type="entry name" value="DUF4062"/>
</dbReference>
<evidence type="ECO:0000313" key="2">
    <source>
        <dbReference type="EMBL" id="RUO37755.1"/>
    </source>
</evidence>
<dbReference type="EMBL" id="PIPP01000002">
    <property type="protein sequence ID" value="RUO37755.1"/>
    <property type="molecule type" value="Genomic_DNA"/>
</dbReference>
<protein>
    <recommendedName>
        <fullName evidence="1">DUF4062 domain-containing protein</fullName>
    </recommendedName>
</protein>
<dbReference type="Pfam" id="PF13271">
    <property type="entry name" value="DUF4062"/>
    <property type="match status" value="1"/>
</dbReference>
<reference evidence="3" key="1">
    <citation type="journal article" date="2018" name="Front. Microbiol.">
        <title>Genome-Based Analysis Reveals the Taxonomy and Diversity of the Family Idiomarinaceae.</title>
        <authorList>
            <person name="Liu Y."/>
            <person name="Lai Q."/>
            <person name="Shao Z."/>
        </authorList>
    </citation>
    <scope>NUCLEOTIDE SEQUENCE [LARGE SCALE GENOMIC DNA]</scope>
    <source>
        <strain evidence="3">AIS</strain>
    </source>
</reference>
<evidence type="ECO:0000259" key="1">
    <source>
        <dbReference type="Pfam" id="PF13271"/>
    </source>
</evidence>
<proteinExistence type="predicted"/>
<dbReference type="RefSeq" id="WP_126807252.1">
    <property type="nucleotide sequence ID" value="NZ_PIPP01000002.1"/>
</dbReference>
<evidence type="ECO:0000313" key="3">
    <source>
        <dbReference type="Proteomes" id="UP000286934"/>
    </source>
</evidence>
<accession>A0A432WVG0</accession>
<keyword evidence="3" id="KW-1185">Reference proteome</keyword>
<sequence length="364" mass="41228">MKKVFLSSTFLDLKKERQAIAKALKEEFDNLEIIGMEEFGARTEKPLQVCVTEVATADIYIGIIGEKYGSIDIDSGKSFTEIEYASFSGEAAFIFIKSGVDFSEKGVNFRAFVELLKNNHTPDFWNDSSDLIWRVPKAVRQKLNYGQVETALPPDIYSIHVMGERGLETKIVEYKETEKVAFNANAGDHIIRWASFVSHTRPFCCTYDFSKGKLPTRFEFSRSSGSFARNPRTGVWTAIPVDAPHFEKFSDNTFGLRLEPQRTNFLHKFSYARPRQVVSLKRGEYTVWVEGSGSLSIKGVIRATVSSHQDLHFCIHGDEQCSLVIDAIGKINHAQLEDGFGRTSRILTENTAITRLRDFLHLKQ</sequence>